<proteinExistence type="predicted"/>
<evidence type="ECO:0000313" key="1">
    <source>
        <dbReference type="EMBL" id="MUN39916.1"/>
    </source>
</evidence>
<dbReference type="RefSeq" id="WP_156219046.1">
    <property type="nucleotide sequence ID" value="NZ_WOFH01000009.1"/>
</dbReference>
<evidence type="ECO:0008006" key="3">
    <source>
        <dbReference type="Google" id="ProtNLM"/>
    </source>
</evidence>
<name>A0A7K1L6L0_9ACTN</name>
<dbReference type="AlphaFoldDB" id="A0A7K1L6L0"/>
<dbReference type="Proteomes" id="UP000432015">
    <property type="component" value="Unassembled WGS sequence"/>
</dbReference>
<reference evidence="1 2" key="1">
    <citation type="submission" date="2019-11" db="EMBL/GenBank/DDBJ databases">
        <authorList>
            <person name="Cao P."/>
        </authorList>
    </citation>
    <scope>NUCLEOTIDE SEQUENCE [LARGE SCALE GENOMIC DNA]</scope>
    <source>
        <strain evidence="1 2">NEAU-AAG5</strain>
    </source>
</reference>
<accession>A0A7K1L6L0</accession>
<keyword evidence="2" id="KW-1185">Reference proteome</keyword>
<gene>
    <name evidence="1" type="ORF">GNZ18_25450</name>
</gene>
<sequence length="277" mass="29466">MRARFEAAYRELPPEAARLLRLLGLHPAEDVEPRAAAVLADLPEDEARGLLATLAGRGLLTDAGGGRFALPGPPHDHARELAERDEPEPEREAALRRVLDHCLAAGDPAAEGLALLERGRWTEAARALEDALRRAERDGDARDVLMARLHLGRALAAAGAPERALDLLGPLPDAFAAPPDPDGYHRALALTGLGQAYLGMRRPVTALNLFGQALEIMRAAEAVERQADLFVHLADASHLRGDTPAEGAALDRAAELYASVPSSRGRAVADRRAAPGP</sequence>
<protein>
    <recommendedName>
        <fullName evidence="3">Tetratricopeptide repeat protein</fullName>
    </recommendedName>
</protein>
<dbReference type="InterPro" id="IPR011990">
    <property type="entry name" value="TPR-like_helical_dom_sf"/>
</dbReference>
<dbReference type="Gene3D" id="1.25.40.10">
    <property type="entry name" value="Tetratricopeptide repeat domain"/>
    <property type="match status" value="1"/>
</dbReference>
<evidence type="ECO:0000313" key="2">
    <source>
        <dbReference type="Proteomes" id="UP000432015"/>
    </source>
</evidence>
<organism evidence="1 2">
    <name type="scientific">Actinomadura litoris</name>
    <dbReference type="NCBI Taxonomy" id="2678616"/>
    <lineage>
        <taxon>Bacteria</taxon>
        <taxon>Bacillati</taxon>
        <taxon>Actinomycetota</taxon>
        <taxon>Actinomycetes</taxon>
        <taxon>Streptosporangiales</taxon>
        <taxon>Thermomonosporaceae</taxon>
        <taxon>Actinomadura</taxon>
    </lineage>
</organism>
<dbReference type="SUPFAM" id="SSF48452">
    <property type="entry name" value="TPR-like"/>
    <property type="match status" value="1"/>
</dbReference>
<dbReference type="EMBL" id="WOFH01000009">
    <property type="protein sequence ID" value="MUN39916.1"/>
    <property type="molecule type" value="Genomic_DNA"/>
</dbReference>
<comment type="caution">
    <text evidence="1">The sequence shown here is derived from an EMBL/GenBank/DDBJ whole genome shotgun (WGS) entry which is preliminary data.</text>
</comment>